<evidence type="ECO:0000313" key="2">
    <source>
        <dbReference type="EMBL" id="KAJ8374127.1"/>
    </source>
</evidence>
<comment type="caution">
    <text evidence="2">The sequence shown here is derived from an EMBL/GenBank/DDBJ whole genome shotgun (WGS) entry which is preliminary data.</text>
</comment>
<dbReference type="AlphaFoldDB" id="A0A9Q1G379"/>
<evidence type="ECO:0000313" key="3">
    <source>
        <dbReference type="Proteomes" id="UP001152622"/>
    </source>
</evidence>
<organism evidence="2 3">
    <name type="scientific">Synaphobranchus kaupii</name>
    <name type="common">Kaup's arrowtooth eel</name>
    <dbReference type="NCBI Taxonomy" id="118154"/>
    <lineage>
        <taxon>Eukaryota</taxon>
        <taxon>Metazoa</taxon>
        <taxon>Chordata</taxon>
        <taxon>Craniata</taxon>
        <taxon>Vertebrata</taxon>
        <taxon>Euteleostomi</taxon>
        <taxon>Actinopterygii</taxon>
        <taxon>Neopterygii</taxon>
        <taxon>Teleostei</taxon>
        <taxon>Anguilliformes</taxon>
        <taxon>Synaphobranchidae</taxon>
        <taxon>Synaphobranchus</taxon>
    </lineage>
</organism>
<proteinExistence type="predicted"/>
<sequence>MSVDTGAIGVSALQMYSSPLARSLKDPFFVRDLVRVQAGVTDNQTTLASRPCPYTAVDLKGQGSAIKINSPNGSEGQSWATPFSQHAVCTHWSRRDFRPQQREDGDPFQTGGQLRPLRVLPRIRREAPPPHHALPSRRSSCQTQQEKESSKRERWDGQLGSSQCPSAQSDPSFLTQQSIAFQSDLVRRRSALLAAAPRQDPACRAAEPAHA</sequence>
<name>A0A9Q1G379_SYNKA</name>
<feature type="compositionally biased region" description="Polar residues" evidence="1">
    <location>
        <begin position="159"/>
        <end position="171"/>
    </location>
</feature>
<dbReference type="EMBL" id="JAINUF010000002">
    <property type="protein sequence ID" value="KAJ8374127.1"/>
    <property type="molecule type" value="Genomic_DNA"/>
</dbReference>
<feature type="region of interest" description="Disordered" evidence="1">
    <location>
        <begin position="98"/>
        <end position="171"/>
    </location>
</feature>
<dbReference type="Proteomes" id="UP001152622">
    <property type="component" value="Chromosome 2"/>
</dbReference>
<gene>
    <name evidence="2" type="ORF">SKAU_G00047070</name>
</gene>
<evidence type="ECO:0000256" key="1">
    <source>
        <dbReference type="SAM" id="MobiDB-lite"/>
    </source>
</evidence>
<keyword evidence="3" id="KW-1185">Reference proteome</keyword>
<protein>
    <submittedName>
        <fullName evidence="2">Uncharacterized protein</fullName>
    </submittedName>
</protein>
<accession>A0A9Q1G379</accession>
<feature type="compositionally biased region" description="Basic and acidic residues" evidence="1">
    <location>
        <begin position="145"/>
        <end position="156"/>
    </location>
</feature>
<reference evidence="2" key="1">
    <citation type="journal article" date="2023" name="Science">
        <title>Genome structures resolve the early diversification of teleost fishes.</title>
        <authorList>
            <person name="Parey E."/>
            <person name="Louis A."/>
            <person name="Montfort J."/>
            <person name="Bouchez O."/>
            <person name="Roques C."/>
            <person name="Iampietro C."/>
            <person name="Lluch J."/>
            <person name="Castinel A."/>
            <person name="Donnadieu C."/>
            <person name="Desvignes T."/>
            <person name="Floi Bucao C."/>
            <person name="Jouanno E."/>
            <person name="Wen M."/>
            <person name="Mejri S."/>
            <person name="Dirks R."/>
            <person name="Jansen H."/>
            <person name="Henkel C."/>
            <person name="Chen W.J."/>
            <person name="Zahm M."/>
            <person name="Cabau C."/>
            <person name="Klopp C."/>
            <person name="Thompson A.W."/>
            <person name="Robinson-Rechavi M."/>
            <person name="Braasch I."/>
            <person name="Lecointre G."/>
            <person name="Bobe J."/>
            <person name="Postlethwait J.H."/>
            <person name="Berthelot C."/>
            <person name="Roest Crollius H."/>
            <person name="Guiguen Y."/>
        </authorList>
    </citation>
    <scope>NUCLEOTIDE SEQUENCE</scope>
    <source>
        <strain evidence="2">WJC10195</strain>
    </source>
</reference>